<feature type="region of interest" description="Disordered" evidence="2">
    <location>
        <begin position="571"/>
        <end position="620"/>
    </location>
</feature>
<feature type="region of interest" description="Disordered" evidence="2">
    <location>
        <begin position="305"/>
        <end position="326"/>
    </location>
</feature>
<evidence type="ECO:0000313" key="4">
    <source>
        <dbReference type="Proteomes" id="UP000192257"/>
    </source>
</evidence>
<feature type="compositionally biased region" description="Low complexity" evidence="2">
    <location>
        <begin position="590"/>
        <end position="604"/>
    </location>
</feature>
<feature type="coiled-coil region" evidence="1">
    <location>
        <begin position="480"/>
        <end position="507"/>
    </location>
</feature>
<dbReference type="RefSeq" id="XP_028884481.1">
    <property type="nucleotide sequence ID" value="XM_029024078.1"/>
</dbReference>
<feature type="compositionally biased region" description="Low complexity" evidence="2">
    <location>
        <begin position="100"/>
        <end position="116"/>
    </location>
</feature>
<accession>A0A1X0P0H8</accession>
<dbReference type="AlphaFoldDB" id="A0A1X0P0H8"/>
<evidence type="ECO:0000313" key="3">
    <source>
        <dbReference type="EMBL" id="ORC90415.1"/>
    </source>
</evidence>
<feature type="region of interest" description="Disordered" evidence="2">
    <location>
        <begin position="453"/>
        <end position="474"/>
    </location>
</feature>
<dbReference type="VEuPathDB" id="TriTrypDB:TM35_000082130"/>
<feature type="compositionally biased region" description="Polar residues" evidence="2">
    <location>
        <begin position="1"/>
        <end position="12"/>
    </location>
</feature>
<comment type="caution">
    <text evidence="3">The sequence shown here is derived from an EMBL/GenBank/DDBJ whole genome shotgun (WGS) entry which is preliminary data.</text>
</comment>
<feature type="coiled-coil region" evidence="1">
    <location>
        <begin position="121"/>
        <end position="148"/>
    </location>
</feature>
<dbReference type="Proteomes" id="UP000192257">
    <property type="component" value="Unassembled WGS sequence"/>
</dbReference>
<dbReference type="PANTHER" id="PTHR37028:SF8">
    <property type="entry name" value="200 KDA ANTIGEN P200"/>
    <property type="match status" value="1"/>
</dbReference>
<feature type="compositionally biased region" description="Basic and acidic residues" evidence="2">
    <location>
        <begin position="460"/>
        <end position="470"/>
    </location>
</feature>
<sequence length="647" mass="75300">MAYGVNDTSITPKSVPRSSGSSNINDDNDNDQYRENLPPQSPEAIVAHYPLGSWERHLMEERIRALKRHEREQLLRAEMERECTFQPRVGISRASTNGVQESHPSQEHQQQQQQQQRVPVFERLANSAKEREARLAQLADEKRRREEAALRNAFHPHVNTVSEHQLPFNVQTSNVPVEERLLHYGRSVQQSRQIMQQQQQRKELEEIRQQQKQAVSRRSRSCVLNEKHLGDIADRSKQILIERETERALAQQALLGEHTFKPKVCITSDAIDRSRNAKKDIRDRGVALYEDGMRRQQERQAEAARRLGEERSGLHKPTTNPLTNDWIQHGQHRSLFHKDFVKRQEIYQRVREEHQRNLASALEQNERAAVLRVDQDMIEQQVERLYLNAQEVRKEVKKRREDHIKAKECPFRPQLAPGTAYVIAHTNREKDVVKRLASVPRNRRAFNPSIFDVDEEENETTEKNSHEQRSAKVVTPNEATEFYQRQKQALEKREAQLRQQKQQQAMEELCVCTFRPRTSTDEYLQRRQKQTSSEGEQHVEKYVSGVTAYLQRQAEAKQRLKEKEEKYNNLGRGLPCNGPKRTIITPFNLSSGRGARSSSLSPSRGDSKHSGMEYHDVPRQYVDPCSKNDLLLALRGRQSDSTVKSYV</sequence>
<feature type="region of interest" description="Disordered" evidence="2">
    <location>
        <begin position="86"/>
        <end position="117"/>
    </location>
</feature>
<evidence type="ECO:0000256" key="1">
    <source>
        <dbReference type="SAM" id="Coils"/>
    </source>
</evidence>
<feature type="coiled-coil region" evidence="1">
    <location>
        <begin position="344"/>
        <end position="402"/>
    </location>
</feature>
<keyword evidence="4" id="KW-1185">Reference proteome</keyword>
<proteinExistence type="predicted"/>
<protein>
    <submittedName>
        <fullName evidence="3">200 kDa antigen p200</fullName>
    </submittedName>
</protein>
<feature type="compositionally biased region" description="Basic and acidic residues" evidence="2">
    <location>
        <begin position="605"/>
        <end position="618"/>
    </location>
</feature>
<gene>
    <name evidence="3" type="ORF">TM35_000082130</name>
</gene>
<dbReference type="EMBL" id="NBCO01000008">
    <property type="protein sequence ID" value="ORC90415.1"/>
    <property type="molecule type" value="Genomic_DNA"/>
</dbReference>
<dbReference type="OrthoDB" id="273530at2759"/>
<name>A0A1X0P0H8_9TRYP</name>
<organism evidence="3 4">
    <name type="scientific">Trypanosoma theileri</name>
    <dbReference type="NCBI Taxonomy" id="67003"/>
    <lineage>
        <taxon>Eukaryota</taxon>
        <taxon>Discoba</taxon>
        <taxon>Euglenozoa</taxon>
        <taxon>Kinetoplastea</taxon>
        <taxon>Metakinetoplastina</taxon>
        <taxon>Trypanosomatida</taxon>
        <taxon>Trypanosomatidae</taxon>
        <taxon>Trypanosoma</taxon>
    </lineage>
</organism>
<dbReference type="GeneID" id="39983858"/>
<keyword evidence="1" id="KW-0175">Coiled coil</keyword>
<reference evidence="3 4" key="1">
    <citation type="submission" date="2017-03" db="EMBL/GenBank/DDBJ databases">
        <title>An alternative strategy for trypanosome survival in the mammalian bloodstream revealed through genome and transcriptome analysis of the ubiquitous bovine parasite Trypanosoma (Megatrypanum) theileri.</title>
        <authorList>
            <person name="Kelly S."/>
            <person name="Ivens A."/>
            <person name="Mott A."/>
            <person name="O'Neill E."/>
            <person name="Emms D."/>
            <person name="Macleod O."/>
            <person name="Voorheis P."/>
            <person name="Matthews J."/>
            <person name="Matthews K."/>
            <person name="Carrington M."/>
        </authorList>
    </citation>
    <scope>NUCLEOTIDE SEQUENCE [LARGE SCALE GENOMIC DNA]</scope>
    <source>
        <strain evidence="3">Edinburgh</strain>
    </source>
</reference>
<evidence type="ECO:0000256" key="2">
    <source>
        <dbReference type="SAM" id="MobiDB-lite"/>
    </source>
</evidence>
<feature type="region of interest" description="Disordered" evidence="2">
    <location>
        <begin position="1"/>
        <end position="42"/>
    </location>
</feature>
<dbReference type="PANTHER" id="PTHR37028">
    <property type="entry name" value="UNNAMED PRODUCT-RELATED"/>
    <property type="match status" value="1"/>
</dbReference>
<feature type="coiled-coil region" evidence="1">
    <location>
        <begin position="187"/>
        <end position="217"/>
    </location>
</feature>
<feature type="compositionally biased region" description="Polar residues" evidence="2">
    <location>
        <begin position="317"/>
        <end position="326"/>
    </location>
</feature>